<keyword evidence="2" id="KW-1185">Reference proteome</keyword>
<dbReference type="RefSeq" id="XP_001556185.1">
    <property type="nucleotide sequence ID" value="XM_001556135.2"/>
</dbReference>
<dbReference type="SUPFAM" id="SSF51735">
    <property type="entry name" value="NAD(P)-binding Rossmann-fold domains"/>
    <property type="match status" value="1"/>
</dbReference>
<sequence>MKIIIVGSGDTLGAELVRQAFANPTITSVVAIAPDQTDPLPYHHDDPKLISLILPLDVQGMSKANNETFGSSACIWNVGPRTRGWRNKIGIDDAASCIFELLSGITWIKSQREEYLRNPNGLSYSNVAFRFVYVSSSTSMSPQKLKRVPNLSAVQDAIDKLVPPALEVSQRRVESYIAKPGSIIEPRSANNLGRMMKTAGSWLKDGFAFRSRIKLREVAAALVELAAKGNQNDVFSNKDLIKLGGGE</sequence>
<dbReference type="Proteomes" id="UP000001798">
    <property type="component" value="Chromosome 6"/>
</dbReference>
<evidence type="ECO:0008006" key="3">
    <source>
        <dbReference type="Google" id="ProtNLM"/>
    </source>
</evidence>
<name>A0A384JJV3_BOTFB</name>
<dbReference type="AlphaFoldDB" id="A0A384JJV3"/>
<protein>
    <recommendedName>
        <fullName evidence="3">Nucleoside-diphosphate-sugar epimerase protein</fullName>
    </recommendedName>
</protein>
<dbReference type="KEGG" id="bfu:BCIN_06g03390"/>
<evidence type="ECO:0000313" key="1">
    <source>
        <dbReference type="EMBL" id="ATZ50865.1"/>
    </source>
</evidence>
<organism evidence="1 2">
    <name type="scientific">Botryotinia fuckeliana (strain B05.10)</name>
    <name type="common">Noble rot fungus</name>
    <name type="synonym">Botrytis cinerea</name>
    <dbReference type="NCBI Taxonomy" id="332648"/>
    <lineage>
        <taxon>Eukaryota</taxon>
        <taxon>Fungi</taxon>
        <taxon>Dikarya</taxon>
        <taxon>Ascomycota</taxon>
        <taxon>Pezizomycotina</taxon>
        <taxon>Leotiomycetes</taxon>
        <taxon>Helotiales</taxon>
        <taxon>Sclerotiniaceae</taxon>
        <taxon>Botrytis</taxon>
    </lineage>
</organism>
<proteinExistence type="predicted"/>
<evidence type="ECO:0000313" key="2">
    <source>
        <dbReference type="Proteomes" id="UP000001798"/>
    </source>
</evidence>
<gene>
    <name evidence="1" type="ORF">BCIN_06g03390</name>
</gene>
<dbReference type="OrthoDB" id="3535423at2759"/>
<accession>A0A384JJV3</accession>
<reference evidence="1 2" key="2">
    <citation type="journal article" date="2012" name="Eukaryot. Cell">
        <title>Genome update of Botrytis cinerea strains B05.10 and T4.</title>
        <authorList>
            <person name="Staats M."/>
            <person name="van Kan J.A."/>
        </authorList>
    </citation>
    <scope>NUCLEOTIDE SEQUENCE [LARGE SCALE GENOMIC DNA]</scope>
    <source>
        <strain evidence="1 2">B05.10</strain>
    </source>
</reference>
<reference evidence="1 2" key="1">
    <citation type="journal article" date="2011" name="PLoS Genet.">
        <title>Genomic analysis of the necrotrophic fungal pathogens Sclerotinia sclerotiorum and Botrytis cinerea.</title>
        <authorList>
            <person name="Amselem J."/>
            <person name="Cuomo C.A."/>
            <person name="van Kan J.A."/>
            <person name="Viaud M."/>
            <person name="Benito E.P."/>
            <person name="Couloux A."/>
            <person name="Coutinho P.M."/>
            <person name="de Vries R.P."/>
            <person name="Dyer P.S."/>
            <person name="Fillinger S."/>
            <person name="Fournier E."/>
            <person name="Gout L."/>
            <person name="Hahn M."/>
            <person name="Kohn L."/>
            <person name="Lapalu N."/>
            <person name="Plummer K.M."/>
            <person name="Pradier J.M."/>
            <person name="Quevillon E."/>
            <person name="Sharon A."/>
            <person name="Simon A."/>
            <person name="ten Have A."/>
            <person name="Tudzynski B."/>
            <person name="Tudzynski P."/>
            <person name="Wincker P."/>
            <person name="Andrew M."/>
            <person name="Anthouard V."/>
            <person name="Beever R.E."/>
            <person name="Beffa R."/>
            <person name="Benoit I."/>
            <person name="Bouzid O."/>
            <person name="Brault B."/>
            <person name="Chen Z."/>
            <person name="Choquer M."/>
            <person name="Collemare J."/>
            <person name="Cotton P."/>
            <person name="Danchin E.G."/>
            <person name="Da Silva C."/>
            <person name="Gautier A."/>
            <person name="Giraud C."/>
            <person name="Giraud T."/>
            <person name="Gonzalez C."/>
            <person name="Grossetete S."/>
            <person name="Guldener U."/>
            <person name="Henrissat B."/>
            <person name="Howlett B.J."/>
            <person name="Kodira C."/>
            <person name="Kretschmer M."/>
            <person name="Lappartient A."/>
            <person name="Leroch M."/>
            <person name="Levis C."/>
            <person name="Mauceli E."/>
            <person name="Neuveglise C."/>
            <person name="Oeser B."/>
            <person name="Pearson M."/>
            <person name="Poulain J."/>
            <person name="Poussereau N."/>
            <person name="Quesneville H."/>
            <person name="Rascle C."/>
            <person name="Schumacher J."/>
            <person name="Segurens B."/>
            <person name="Sexton A."/>
            <person name="Silva E."/>
            <person name="Sirven C."/>
            <person name="Soanes D.M."/>
            <person name="Talbot N.J."/>
            <person name="Templeton M."/>
            <person name="Yandava C."/>
            <person name="Yarden O."/>
            <person name="Zeng Q."/>
            <person name="Rollins J.A."/>
            <person name="Lebrun M.H."/>
            <person name="Dickman M."/>
        </authorList>
    </citation>
    <scope>NUCLEOTIDE SEQUENCE [LARGE SCALE GENOMIC DNA]</scope>
    <source>
        <strain evidence="1 2">B05.10</strain>
    </source>
</reference>
<dbReference type="EMBL" id="CP009810">
    <property type="protein sequence ID" value="ATZ50865.1"/>
    <property type="molecule type" value="Genomic_DNA"/>
</dbReference>
<dbReference type="Gene3D" id="3.40.50.720">
    <property type="entry name" value="NAD(P)-binding Rossmann-like Domain"/>
    <property type="match status" value="1"/>
</dbReference>
<dbReference type="VEuPathDB" id="FungiDB:Bcin06g03390"/>
<reference evidence="1 2" key="3">
    <citation type="journal article" date="2017" name="Mol. Plant Pathol.">
        <title>A gapless genome sequence of the fungus Botrytis cinerea.</title>
        <authorList>
            <person name="Van Kan J.A."/>
            <person name="Stassen J.H."/>
            <person name="Mosbach A."/>
            <person name="Van Der Lee T.A."/>
            <person name="Faino L."/>
            <person name="Farmer A.D."/>
            <person name="Papasotiriou D.G."/>
            <person name="Zhou S."/>
            <person name="Seidl M.F."/>
            <person name="Cottam E."/>
            <person name="Edel D."/>
            <person name="Hahn M."/>
            <person name="Schwartz D.C."/>
            <person name="Dietrich R.A."/>
            <person name="Widdison S."/>
            <person name="Scalliet G."/>
        </authorList>
    </citation>
    <scope>NUCLEOTIDE SEQUENCE [LARGE SCALE GENOMIC DNA]</scope>
    <source>
        <strain evidence="1 2">B05.10</strain>
    </source>
</reference>
<dbReference type="GeneID" id="5436754"/>
<dbReference type="InterPro" id="IPR036291">
    <property type="entry name" value="NAD(P)-bd_dom_sf"/>
</dbReference>